<organism evidence="1 2">
    <name type="scientific">Roridomyces roridus</name>
    <dbReference type="NCBI Taxonomy" id="1738132"/>
    <lineage>
        <taxon>Eukaryota</taxon>
        <taxon>Fungi</taxon>
        <taxon>Dikarya</taxon>
        <taxon>Basidiomycota</taxon>
        <taxon>Agaricomycotina</taxon>
        <taxon>Agaricomycetes</taxon>
        <taxon>Agaricomycetidae</taxon>
        <taxon>Agaricales</taxon>
        <taxon>Marasmiineae</taxon>
        <taxon>Mycenaceae</taxon>
        <taxon>Roridomyces</taxon>
    </lineage>
</organism>
<name>A0AAD7FB47_9AGAR</name>
<dbReference type="EMBL" id="JARKIF010000028">
    <property type="protein sequence ID" value="KAJ7613395.1"/>
    <property type="molecule type" value="Genomic_DNA"/>
</dbReference>
<reference evidence="1" key="1">
    <citation type="submission" date="2023-03" db="EMBL/GenBank/DDBJ databases">
        <title>Massive genome expansion in bonnet fungi (Mycena s.s.) driven by repeated elements and novel gene families across ecological guilds.</title>
        <authorList>
            <consortium name="Lawrence Berkeley National Laboratory"/>
            <person name="Harder C.B."/>
            <person name="Miyauchi S."/>
            <person name="Viragh M."/>
            <person name="Kuo A."/>
            <person name="Thoen E."/>
            <person name="Andreopoulos B."/>
            <person name="Lu D."/>
            <person name="Skrede I."/>
            <person name="Drula E."/>
            <person name="Henrissat B."/>
            <person name="Morin E."/>
            <person name="Kohler A."/>
            <person name="Barry K."/>
            <person name="LaButti K."/>
            <person name="Morin E."/>
            <person name="Salamov A."/>
            <person name="Lipzen A."/>
            <person name="Mereny Z."/>
            <person name="Hegedus B."/>
            <person name="Baldrian P."/>
            <person name="Stursova M."/>
            <person name="Weitz H."/>
            <person name="Taylor A."/>
            <person name="Grigoriev I.V."/>
            <person name="Nagy L.G."/>
            <person name="Martin F."/>
            <person name="Kauserud H."/>
        </authorList>
    </citation>
    <scope>NUCLEOTIDE SEQUENCE</scope>
    <source>
        <strain evidence="1">9284</strain>
    </source>
</reference>
<sequence>MYAISASLLSPLFTLKDLTVVLLEAPIGFRLDDISATSLARAWPRITLLQIGSDMSKGIPSDTTLHALLAFAQFCPSLKQLRLPLDARTVPEWEAFKLEDKRPQQVSLSRLGGLSDSPIGDPFKVALFLSSVFPKLTSLGGVRRHPADDAPWDQALYMQWQTAEALLALLHRARDEERYWAERAGGQ</sequence>
<keyword evidence="2" id="KW-1185">Reference proteome</keyword>
<dbReference type="Proteomes" id="UP001221142">
    <property type="component" value="Unassembled WGS sequence"/>
</dbReference>
<proteinExistence type="predicted"/>
<accession>A0AAD7FB47</accession>
<dbReference type="AlphaFoldDB" id="A0AAD7FB47"/>
<evidence type="ECO:0000313" key="2">
    <source>
        <dbReference type="Proteomes" id="UP001221142"/>
    </source>
</evidence>
<comment type="caution">
    <text evidence="1">The sequence shown here is derived from an EMBL/GenBank/DDBJ whole genome shotgun (WGS) entry which is preliminary data.</text>
</comment>
<evidence type="ECO:0000313" key="1">
    <source>
        <dbReference type="EMBL" id="KAJ7613395.1"/>
    </source>
</evidence>
<gene>
    <name evidence="1" type="ORF">FB45DRAFT_1008921</name>
</gene>
<protein>
    <submittedName>
        <fullName evidence="1">Uncharacterized protein</fullName>
    </submittedName>
</protein>